<dbReference type="PANTHER" id="PTHR30093:SF47">
    <property type="entry name" value="TYPE IV PILUS NON-CORE MINOR PILIN PILE"/>
    <property type="match status" value="1"/>
</dbReference>
<evidence type="ECO:0000256" key="1">
    <source>
        <dbReference type="ARBA" id="ARBA00022481"/>
    </source>
</evidence>
<proteinExistence type="predicted"/>
<dbReference type="GO" id="GO:0015627">
    <property type="term" value="C:type II protein secretion system complex"/>
    <property type="evidence" value="ECO:0007669"/>
    <property type="project" value="InterPro"/>
</dbReference>
<name>A0A934SZW7_9BURK</name>
<keyword evidence="1" id="KW-0488">Methylation</keyword>
<dbReference type="GO" id="GO:0043683">
    <property type="term" value="P:type IV pilus assembly"/>
    <property type="evidence" value="ECO:0007669"/>
    <property type="project" value="InterPro"/>
</dbReference>
<reference evidence="3" key="1">
    <citation type="submission" date="2021-01" db="EMBL/GenBank/DDBJ databases">
        <title>Genome sequence of strain Noviherbaspirillum sp. DKR-6.</title>
        <authorList>
            <person name="Chaudhary D.K."/>
        </authorList>
    </citation>
    <scope>NUCLEOTIDE SEQUENCE</scope>
    <source>
        <strain evidence="3">DKR-6</strain>
    </source>
</reference>
<dbReference type="EMBL" id="JAEPBG010000017">
    <property type="protein sequence ID" value="MBK4738081.1"/>
    <property type="molecule type" value="Genomic_DNA"/>
</dbReference>
<dbReference type="Proteomes" id="UP000622890">
    <property type="component" value="Unassembled WGS sequence"/>
</dbReference>
<dbReference type="SUPFAM" id="SSF54523">
    <property type="entry name" value="Pili subunits"/>
    <property type="match status" value="1"/>
</dbReference>
<comment type="caution">
    <text evidence="3">The sequence shown here is derived from an EMBL/GenBank/DDBJ whole genome shotgun (WGS) entry which is preliminary data.</text>
</comment>
<dbReference type="InterPro" id="IPR031982">
    <property type="entry name" value="PilE-like"/>
</dbReference>
<dbReference type="InterPro" id="IPR012902">
    <property type="entry name" value="N_methyl_site"/>
</dbReference>
<dbReference type="GO" id="GO:0015628">
    <property type="term" value="P:protein secretion by the type II secretion system"/>
    <property type="evidence" value="ECO:0007669"/>
    <property type="project" value="InterPro"/>
</dbReference>
<dbReference type="InterPro" id="IPR000983">
    <property type="entry name" value="Bac_GSPG_pilin"/>
</dbReference>
<sequence length="153" mass="16260">MHFPIRHRRAARGFTLIELMIAVVIVGILAAVAWPSYRSYVQRGELAEAKTAMLDIAQTQERYYTNNGSYLAYAEAPAAAPSGWTNYTGSSASNFKYKIKVEAGTIDGSVTTITDAYKITATPSNASAPCGTLQLDSTGAKSPATAASIGACW</sequence>
<evidence type="ECO:0000256" key="2">
    <source>
        <dbReference type="SAM" id="Phobius"/>
    </source>
</evidence>
<organism evidence="3 4">
    <name type="scientific">Noviherbaspirillum pedocola</name>
    <dbReference type="NCBI Taxonomy" id="2801341"/>
    <lineage>
        <taxon>Bacteria</taxon>
        <taxon>Pseudomonadati</taxon>
        <taxon>Pseudomonadota</taxon>
        <taxon>Betaproteobacteria</taxon>
        <taxon>Burkholderiales</taxon>
        <taxon>Oxalobacteraceae</taxon>
        <taxon>Noviherbaspirillum</taxon>
    </lineage>
</organism>
<evidence type="ECO:0000313" key="3">
    <source>
        <dbReference type="EMBL" id="MBK4738081.1"/>
    </source>
</evidence>
<gene>
    <name evidence="3" type="ORF">JJB74_25945</name>
</gene>
<dbReference type="Pfam" id="PF16732">
    <property type="entry name" value="ComP_DUS"/>
    <property type="match status" value="1"/>
</dbReference>
<dbReference type="PROSITE" id="PS00409">
    <property type="entry name" value="PROKAR_NTER_METHYL"/>
    <property type="match status" value="1"/>
</dbReference>
<keyword evidence="2" id="KW-0472">Membrane</keyword>
<keyword evidence="2" id="KW-0812">Transmembrane</keyword>
<keyword evidence="2" id="KW-1133">Transmembrane helix</keyword>
<dbReference type="NCBIfam" id="TIGR02532">
    <property type="entry name" value="IV_pilin_GFxxxE"/>
    <property type="match status" value="1"/>
</dbReference>
<accession>A0A934SZW7</accession>
<dbReference type="RefSeq" id="WP_200597002.1">
    <property type="nucleotide sequence ID" value="NZ_JAEPBG010000017.1"/>
</dbReference>
<evidence type="ECO:0000313" key="4">
    <source>
        <dbReference type="Proteomes" id="UP000622890"/>
    </source>
</evidence>
<dbReference type="PANTHER" id="PTHR30093">
    <property type="entry name" value="GENERAL SECRETION PATHWAY PROTEIN G"/>
    <property type="match status" value="1"/>
</dbReference>
<keyword evidence="4" id="KW-1185">Reference proteome</keyword>
<dbReference type="Pfam" id="PF07963">
    <property type="entry name" value="N_methyl"/>
    <property type="match status" value="1"/>
</dbReference>
<dbReference type="Gene3D" id="3.30.700.10">
    <property type="entry name" value="Glycoprotein, Type 4 Pilin"/>
    <property type="match status" value="1"/>
</dbReference>
<feature type="transmembrane region" description="Helical" evidence="2">
    <location>
        <begin position="12"/>
        <end position="34"/>
    </location>
</feature>
<dbReference type="PRINTS" id="PR00813">
    <property type="entry name" value="BCTERIALGSPG"/>
</dbReference>
<dbReference type="InterPro" id="IPR045584">
    <property type="entry name" value="Pilin-like"/>
</dbReference>
<protein>
    <submittedName>
        <fullName evidence="3">Type IV pilin protein</fullName>
    </submittedName>
</protein>
<dbReference type="AlphaFoldDB" id="A0A934SZW7"/>